<dbReference type="STRING" id="709839.TSA66_15695"/>
<dbReference type="Proteomes" id="UP000031572">
    <property type="component" value="Unassembled WGS sequence"/>
</dbReference>
<dbReference type="AlphaFoldDB" id="A0A0C2BV75"/>
<gene>
    <name evidence="1" type="ORF">TSA66_15695</name>
</gene>
<dbReference type="OrthoDB" id="8521216at2"/>
<evidence type="ECO:0008006" key="3">
    <source>
        <dbReference type="Google" id="ProtNLM"/>
    </source>
</evidence>
<dbReference type="InterPro" id="IPR007922">
    <property type="entry name" value="DciA-like"/>
</dbReference>
<evidence type="ECO:0000313" key="2">
    <source>
        <dbReference type="Proteomes" id="UP000031572"/>
    </source>
</evidence>
<keyword evidence="2" id="KW-1185">Reference proteome</keyword>
<accession>A0A0C2BV75</accession>
<dbReference type="RefSeq" id="WP_040040668.1">
    <property type="nucleotide sequence ID" value="NZ_JWJG01000028.1"/>
</dbReference>
<proteinExistence type="predicted"/>
<evidence type="ECO:0000313" key="1">
    <source>
        <dbReference type="EMBL" id="KIF81916.1"/>
    </source>
</evidence>
<dbReference type="Pfam" id="PF05258">
    <property type="entry name" value="DciA"/>
    <property type="match status" value="1"/>
</dbReference>
<organism evidence="1 2">
    <name type="scientific">Noviherbaspirillum autotrophicum</name>
    <dbReference type="NCBI Taxonomy" id="709839"/>
    <lineage>
        <taxon>Bacteria</taxon>
        <taxon>Pseudomonadati</taxon>
        <taxon>Pseudomonadota</taxon>
        <taxon>Betaproteobacteria</taxon>
        <taxon>Burkholderiales</taxon>
        <taxon>Oxalobacteraceae</taxon>
        <taxon>Noviherbaspirillum</taxon>
    </lineage>
</organism>
<name>A0A0C2BV75_9BURK</name>
<dbReference type="EMBL" id="JWJG01000028">
    <property type="protein sequence ID" value="KIF81916.1"/>
    <property type="molecule type" value="Genomic_DNA"/>
</dbReference>
<sequence>MRPPSFLLSQSGAKTMRKSAPTQGITDFLRANEKLASLLPAARRIMTLQTECVQVLPAMFEVCTVMQFEAGQLVLATPNAAVATKLKQQLPKLQDNLLKRGWQVNAIRIKVQPRKVAEKQYIPVKQLALPRQAVSALAELKNSLESAKGNEALTEALGRLLNRHRQER</sequence>
<protein>
    <recommendedName>
        <fullName evidence="3">DUF721 domain-containing protein</fullName>
    </recommendedName>
</protein>
<comment type="caution">
    <text evidence="1">The sequence shown here is derived from an EMBL/GenBank/DDBJ whole genome shotgun (WGS) entry which is preliminary data.</text>
</comment>
<reference evidence="1 2" key="1">
    <citation type="submission" date="2014-12" db="EMBL/GenBank/DDBJ databases">
        <title>Denitrispirillum autotrophicum gen. nov., sp. nov., Denitrifying, Facultatively Autotrophic Bacteria Isolated from Rice Paddy Soil.</title>
        <authorList>
            <person name="Ishii S."/>
            <person name="Ashida N."/>
            <person name="Ohno H."/>
            <person name="Otsuka S."/>
            <person name="Yokota A."/>
            <person name="Senoo K."/>
        </authorList>
    </citation>
    <scope>NUCLEOTIDE SEQUENCE [LARGE SCALE GENOMIC DNA]</scope>
    <source>
        <strain evidence="1 2">TSA66</strain>
    </source>
</reference>